<proteinExistence type="inferred from homology"/>
<evidence type="ECO:0000256" key="1">
    <source>
        <dbReference type="PIRNR" id="PIRNR006386"/>
    </source>
</evidence>
<dbReference type="PIRSF" id="PIRSF006386">
    <property type="entry name" value="HCCAis_GSTk"/>
    <property type="match status" value="1"/>
</dbReference>
<dbReference type="GO" id="GO:0006749">
    <property type="term" value="P:glutathione metabolic process"/>
    <property type="evidence" value="ECO:0007669"/>
    <property type="project" value="TreeGrafter"/>
</dbReference>
<dbReference type="PANTHER" id="PTHR42943:SF2">
    <property type="entry name" value="GLUTATHIONE S-TRANSFERASE KAPPA 1"/>
    <property type="match status" value="1"/>
</dbReference>
<name>A0A0M4G2M1_9PSED</name>
<dbReference type="GO" id="GO:0018845">
    <property type="term" value="F:2-hydroxychromene-2-carboxylate isomerase activity"/>
    <property type="evidence" value="ECO:0007669"/>
    <property type="project" value="UniProtKB-UniRule"/>
</dbReference>
<dbReference type="InterPro" id="IPR051924">
    <property type="entry name" value="GST_Kappa/NadH"/>
</dbReference>
<dbReference type="EC" id="5.99.1.4" evidence="1"/>
<dbReference type="EMBL" id="KP997278">
    <property type="protein sequence ID" value="ALC77285.1"/>
    <property type="molecule type" value="Genomic_DNA"/>
</dbReference>
<dbReference type="GO" id="GO:0004602">
    <property type="term" value="F:glutathione peroxidase activity"/>
    <property type="evidence" value="ECO:0007669"/>
    <property type="project" value="TreeGrafter"/>
</dbReference>
<dbReference type="CDD" id="cd03022">
    <property type="entry name" value="DsbA_HCCA_Iso"/>
    <property type="match status" value="1"/>
</dbReference>
<dbReference type="GO" id="GO:0004364">
    <property type="term" value="F:glutathione transferase activity"/>
    <property type="evidence" value="ECO:0007669"/>
    <property type="project" value="TreeGrafter"/>
</dbReference>
<keyword evidence="1 4" id="KW-0413">Isomerase</keyword>
<evidence type="ECO:0000259" key="3">
    <source>
        <dbReference type="Pfam" id="PF01323"/>
    </source>
</evidence>
<dbReference type="Gene3D" id="3.40.30.10">
    <property type="entry name" value="Glutaredoxin"/>
    <property type="match status" value="1"/>
</dbReference>
<dbReference type="PANTHER" id="PTHR42943">
    <property type="entry name" value="GLUTATHIONE S-TRANSFERASE KAPPA"/>
    <property type="match status" value="1"/>
</dbReference>
<organism evidence="4">
    <name type="scientific">Pseudomonas gessardii</name>
    <dbReference type="NCBI Taxonomy" id="78544"/>
    <lineage>
        <taxon>Bacteria</taxon>
        <taxon>Pseudomonadati</taxon>
        <taxon>Pseudomonadota</taxon>
        <taxon>Gammaproteobacteria</taxon>
        <taxon>Pseudomonadales</taxon>
        <taxon>Pseudomonadaceae</taxon>
        <taxon>Pseudomonas</taxon>
    </lineage>
</organism>
<sequence>MSKSVEFFFDLGSPTTYLAYTQLPTLCAQTNSQLIYRPMLLGGVFKATGNASPVTVPAKGPYLFKDLNRFANRYGVDFKLNPHFPINTLLLMRAVTGMQLHHPERFEAFIDCLFRALWVDGRNLNDSATVAEVLNQGHFDPDHVLALTSNEQVKEALKITTEEAIKRGVFGAPSMFVGDELFFGQDRLDFVREALG</sequence>
<dbReference type="GO" id="GO:1901170">
    <property type="term" value="P:naphthalene catabolic process"/>
    <property type="evidence" value="ECO:0007669"/>
    <property type="project" value="InterPro"/>
</dbReference>
<evidence type="ECO:0000256" key="2">
    <source>
        <dbReference type="PIRSR" id="PIRSR006386-1"/>
    </source>
</evidence>
<feature type="domain" description="DSBA-like thioredoxin" evidence="3">
    <location>
        <begin position="5"/>
        <end position="195"/>
    </location>
</feature>
<evidence type="ECO:0000313" key="4">
    <source>
        <dbReference type="EMBL" id="ALC77285.1"/>
    </source>
</evidence>
<dbReference type="InterPro" id="IPR036249">
    <property type="entry name" value="Thioredoxin-like_sf"/>
</dbReference>
<dbReference type="InterPro" id="IPR044087">
    <property type="entry name" value="NahD-like"/>
</dbReference>
<dbReference type="InterPro" id="IPR001853">
    <property type="entry name" value="DSBA-like_thioredoxin_dom"/>
</dbReference>
<comment type="catalytic activity">
    <reaction evidence="1">
        <text>2-hydroxychromene-2-carboxylate = (3E)-4-(2-hydroxyphenyl)-2-oxobut-3-enoate</text>
        <dbReference type="Rhea" id="RHEA:27401"/>
        <dbReference type="ChEBI" id="CHEBI:59350"/>
        <dbReference type="ChEBI" id="CHEBI:59353"/>
        <dbReference type="EC" id="5.99.1.4"/>
    </reaction>
</comment>
<comment type="similarity">
    <text evidence="1">Belongs to the GST superfamily. NadH family.</text>
</comment>
<reference evidence="4" key="1">
    <citation type="submission" date="2015-03" db="EMBL/GenBank/DDBJ databases">
        <title>A novelty Pseudomonas sp. LZ-E with ability of simultaneous naphthalene degradation and hexavalent chromium reduction.</title>
        <authorList>
            <person name="Huang H."/>
            <person name="Wu K."/>
            <person name="Jiang Y."/>
        </authorList>
    </citation>
    <scope>NUCLEOTIDE SEQUENCE</scope>
    <source>
        <strain evidence="4">LZ-E</strain>
    </source>
</reference>
<dbReference type="Pfam" id="PF01323">
    <property type="entry name" value="DSBA"/>
    <property type="match status" value="1"/>
</dbReference>
<feature type="active site" description="Nucleophile" evidence="2">
    <location>
        <position position="13"/>
    </location>
</feature>
<dbReference type="InterPro" id="IPR014440">
    <property type="entry name" value="HCCAis_GSTk"/>
</dbReference>
<accession>A0A0M4G2M1</accession>
<protein>
    <recommendedName>
        <fullName evidence="1">2-hydroxychromene-2-carboxylate isomerase</fullName>
        <ecNumber evidence="1">5.99.1.4</ecNumber>
    </recommendedName>
</protein>
<dbReference type="SUPFAM" id="SSF52833">
    <property type="entry name" value="Thioredoxin-like"/>
    <property type="match status" value="1"/>
</dbReference>
<dbReference type="AlphaFoldDB" id="A0A0M4G2M1"/>